<dbReference type="EMBL" id="JACOAF010000030">
    <property type="protein sequence ID" value="MBC3540677.1"/>
    <property type="molecule type" value="Genomic_DNA"/>
</dbReference>
<name>A0ABR6VTY6_9BACT</name>
<sequence>MNVITLEEEAFYQLVAKTVTEIQKRFGAKQRDKWIDGEEAMRQLRITSKTTLQKLRDTGAIRYSQPMPKVILYDSDSIDAYIEKHVREPF</sequence>
<gene>
    <name evidence="1" type="ORF">H7U12_13365</name>
</gene>
<keyword evidence="2" id="KW-1185">Reference proteome</keyword>
<dbReference type="Proteomes" id="UP000659698">
    <property type="component" value="Unassembled WGS sequence"/>
</dbReference>
<protein>
    <submittedName>
        <fullName evidence="1">Helix-turn-helix domain-containing protein</fullName>
    </submittedName>
</protein>
<accession>A0ABR6VTY6</accession>
<evidence type="ECO:0000313" key="2">
    <source>
        <dbReference type="Proteomes" id="UP000659698"/>
    </source>
</evidence>
<proteinExistence type="predicted"/>
<reference evidence="1 2" key="1">
    <citation type="journal article" date="2019" name="Int. J. Syst. Evol. Microbiol.">
        <title>Rufibacter sediminis sp. nov., isolated from freshwater lake sediment.</title>
        <authorList>
            <person name="Qu J.H."/>
            <person name="Zhang L.J."/>
            <person name="Fu Y.H."/>
            <person name="Li H.F."/>
        </authorList>
    </citation>
    <scope>NUCLEOTIDE SEQUENCE [LARGE SCALE GENOMIC DNA]</scope>
    <source>
        <strain evidence="1 2">H-1</strain>
    </source>
</reference>
<organism evidence="1 2">
    <name type="scientific">Rufibacter sediminis</name>
    <dbReference type="NCBI Taxonomy" id="2762756"/>
    <lineage>
        <taxon>Bacteria</taxon>
        <taxon>Pseudomonadati</taxon>
        <taxon>Bacteroidota</taxon>
        <taxon>Cytophagia</taxon>
        <taxon>Cytophagales</taxon>
        <taxon>Hymenobacteraceae</taxon>
        <taxon>Rufibacter</taxon>
    </lineage>
</organism>
<evidence type="ECO:0000313" key="1">
    <source>
        <dbReference type="EMBL" id="MBC3540677.1"/>
    </source>
</evidence>
<comment type="caution">
    <text evidence="1">The sequence shown here is derived from an EMBL/GenBank/DDBJ whole genome shotgun (WGS) entry which is preliminary data.</text>
</comment>
<dbReference type="RefSeq" id="WP_186638730.1">
    <property type="nucleotide sequence ID" value="NZ_JACOAF010000030.1"/>
</dbReference>